<dbReference type="InterPro" id="IPR003772">
    <property type="entry name" value="YceD"/>
</dbReference>
<dbReference type="PANTHER" id="PTHR38099:SF1">
    <property type="entry name" value="LARGE RIBOSOMAL RNA SUBUNIT ACCUMULATION PROTEIN YCED"/>
    <property type="match status" value="1"/>
</dbReference>
<evidence type="ECO:0000313" key="7">
    <source>
        <dbReference type="EMBL" id="OZI30434.1"/>
    </source>
</evidence>
<comment type="caution">
    <text evidence="7">The sequence shown here is derived from an EMBL/GenBank/DDBJ whole genome shotgun (WGS) entry which is preliminary data.</text>
</comment>
<keyword evidence="8" id="KW-1185">Reference proteome</keyword>
<evidence type="ECO:0000256" key="2">
    <source>
        <dbReference type="ARBA" id="ARBA00010740"/>
    </source>
</evidence>
<dbReference type="GO" id="GO:0005829">
    <property type="term" value="C:cytosol"/>
    <property type="evidence" value="ECO:0007669"/>
    <property type="project" value="TreeGrafter"/>
</dbReference>
<sequence>MKKQPAGIIDAFEFVRLGKQAEGSVPLARMLRAVEGLPKQPDDASGEVHWQLRGLRGAMDEPLLELRVQASPVLICQRCMEPFAFPIDAEVLLQLVRNESELDDGGYDGRDDEDEEEDGEPGSGAAAPEKVVGSQRFDVLSQVEDELILNIPYVPRHEVCPGAAGQAGQEKSEPVKRPSPFAVLEKLKHKD</sequence>
<evidence type="ECO:0000313" key="8">
    <source>
        <dbReference type="Proteomes" id="UP000216020"/>
    </source>
</evidence>
<feature type="region of interest" description="Disordered" evidence="6">
    <location>
        <begin position="102"/>
        <end position="133"/>
    </location>
</feature>
<gene>
    <name evidence="7" type="ORF">CAL29_20605</name>
</gene>
<feature type="compositionally biased region" description="Acidic residues" evidence="6">
    <location>
        <begin position="102"/>
        <end position="120"/>
    </location>
</feature>
<dbReference type="EMBL" id="NEVM01000005">
    <property type="protein sequence ID" value="OZI30434.1"/>
    <property type="molecule type" value="Genomic_DNA"/>
</dbReference>
<dbReference type="GO" id="GO:0042254">
    <property type="term" value="P:ribosome biogenesis"/>
    <property type="evidence" value="ECO:0007669"/>
    <property type="project" value="UniProtKB-KW"/>
</dbReference>
<comment type="similarity">
    <text evidence="2">Belongs to the DUF177 domain family.</text>
</comment>
<dbReference type="InterPro" id="IPR039255">
    <property type="entry name" value="YceD_bac"/>
</dbReference>
<dbReference type="Proteomes" id="UP000216020">
    <property type="component" value="Unassembled WGS sequence"/>
</dbReference>
<accession>A0A261RZB4</accession>
<dbReference type="RefSeq" id="WP_094854859.1">
    <property type="nucleotide sequence ID" value="NZ_NEVM01000005.1"/>
</dbReference>
<comment type="function">
    <text evidence="1">Plays a role in synthesis, processing and/or stability of 23S rRNA.</text>
</comment>
<organism evidence="7 8">
    <name type="scientific">Bordetella genomosp. 10</name>
    <dbReference type="NCBI Taxonomy" id="1416804"/>
    <lineage>
        <taxon>Bacteria</taxon>
        <taxon>Pseudomonadati</taxon>
        <taxon>Pseudomonadota</taxon>
        <taxon>Betaproteobacteria</taxon>
        <taxon>Burkholderiales</taxon>
        <taxon>Alcaligenaceae</taxon>
        <taxon>Bordetella</taxon>
    </lineage>
</organism>
<feature type="region of interest" description="Disordered" evidence="6">
    <location>
        <begin position="159"/>
        <end position="191"/>
    </location>
</feature>
<evidence type="ECO:0000256" key="6">
    <source>
        <dbReference type="SAM" id="MobiDB-lite"/>
    </source>
</evidence>
<evidence type="ECO:0000256" key="3">
    <source>
        <dbReference type="ARBA" id="ARBA00015716"/>
    </source>
</evidence>
<evidence type="ECO:0000256" key="4">
    <source>
        <dbReference type="ARBA" id="ARBA00022517"/>
    </source>
</evidence>
<keyword evidence="4" id="KW-0690">Ribosome biogenesis</keyword>
<dbReference type="Pfam" id="PF02620">
    <property type="entry name" value="YceD"/>
    <property type="match status" value="1"/>
</dbReference>
<reference evidence="8" key="1">
    <citation type="submission" date="2017-05" db="EMBL/GenBank/DDBJ databases">
        <title>Complete and WGS of Bordetella genogroups.</title>
        <authorList>
            <person name="Spilker T."/>
            <person name="Lipuma J."/>
        </authorList>
    </citation>
    <scope>NUCLEOTIDE SEQUENCE [LARGE SCALE GENOMIC DNA]</scope>
    <source>
        <strain evidence="8">AU16122</strain>
    </source>
</reference>
<dbReference type="AlphaFoldDB" id="A0A261RZB4"/>
<dbReference type="PANTHER" id="PTHR38099">
    <property type="entry name" value="LARGE RIBOSOMAL RNA SUBUNIT ACCUMULATION PROTEIN YCED"/>
    <property type="match status" value="1"/>
</dbReference>
<evidence type="ECO:0000256" key="5">
    <source>
        <dbReference type="ARBA" id="ARBA00031841"/>
    </source>
</evidence>
<name>A0A261RZB4_9BORD</name>
<dbReference type="OrthoDB" id="5297600at2"/>
<proteinExistence type="inferred from homology"/>
<protein>
    <recommendedName>
        <fullName evidence="3">Large ribosomal RNA subunit accumulation protein YceD</fullName>
    </recommendedName>
    <alternativeName>
        <fullName evidence="5">23S rRNA accumulation protein YceD</fullName>
    </alternativeName>
</protein>
<evidence type="ECO:0000256" key="1">
    <source>
        <dbReference type="ARBA" id="ARBA00002868"/>
    </source>
</evidence>